<accession>A0ABV4DLI6</accession>
<dbReference type="NCBIfam" id="TIGR02937">
    <property type="entry name" value="sigma70-ECF"/>
    <property type="match status" value="1"/>
</dbReference>
<evidence type="ECO:0000259" key="1">
    <source>
        <dbReference type="Pfam" id="PF04542"/>
    </source>
</evidence>
<dbReference type="Proteomes" id="UP001565236">
    <property type="component" value="Unassembled WGS sequence"/>
</dbReference>
<gene>
    <name evidence="2" type="ORF">AALT52_00325</name>
</gene>
<sequence length="168" mass="19899">MYEKGFAYLFEAEHEKLVYGVLKNVHVTRAVPLYEDLLQEARIAYAKAYEQYYKRPQKVRLNVYLYQNVKWRLLDLLRKEARTKGKETNVSAEFLQVAGGVSEPGEIARKFEQKEWLLEIYQNCRPLEKKYLELLVLKEKTPAEVAVELGVSRQAVYNFRKKLKSKYK</sequence>
<dbReference type="Pfam" id="PF04542">
    <property type="entry name" value="Sigma70_r2"/>
    <property type="match status" value="1"/>
</dbReference>
<evidence type="ECO:0000313" key="2">
    <source>
        <dbReference type="EMBL" id="MEY8661341.1"/>
    </source>
</evidence>
<dbReference type="InterPro" id="IPR013324">
    <property type="entry name" value="RNA_pol_sigma_r3/r4-like"/>
</dbReference>
<comment type="caution">
    <text evidence="2">The sequence shown here is derived from an EMBL/GenBank/DDBJ whole genome shotgun (WGS) entry which is preliminary data.</text>
</comment>
<reference evidence="2 3" key="1">
    <citation type="submission" date="2024-03" db="EMBL/GenBank/DDBJ databases">
        <title>Mouse gut bacterial collection (mGBC) of GemPharmatech.</title>
        <authorList>
            <person name="He Y."/>
            <person name="Dong L."/>
            <person name="Wu D."/>
            <person name="Gao X."/>
            <person name="Lin Z."/>
        </authorList>
    </citation>
    <scope>NUCLEOTIDE SEQUENCE [LARGE SCALE GENOMIC DNA]</scope>
    <source>
        <strain evidence="2 3">15-30</strain>
    </source>
</reference>
<feature type="domain" description="RNA polymerase sigma-70 region 2" evidence="1">
    <location>
        <begin position="13"/>
        <end position="83"/>
    </location>
</feature>
<dbReference type="InterPro" id="IPR013325">
    <property type="entry name" value="RNA_pol_sigma_r2"/>
</dbReference>
<dbReference type="Gene3D" id="1.10.1740.10">
    <property type="match status" value="1"/>
</dbReference>
<dbReference type="RefSeq" id="WP_369939733.1">
    <property type="nucleotide sequence ID" value="NZ_JBCLUF010000001.1"/>
</dbReference>
<organism evidence="2 3">
    <name type="scientific">Ligilactobacillus faecis</name>
    <dbReference type="NCBI Taxonomy" id="762833"/>
    <lineage>
        <taxon>Bacteria</taxon>
        <taxon>Bacillati</taxon>
        <taxon>Bacillota</taxon>
        <taxon>Bacilli</taxon>
        <taxon>Lactobacillales</taxon>
        <taxon>Lactobacillaceae</taxon>
        <taxon>Ligilactobacillus</taxon>
    </lineage>
</organism>
<evidence type="ECO:0000313" key="3">
    <source>
        <dbReference type="Proteomes" id="UP001565236"/>
    </source>
</evidence>
<dbReference type="EMBL" id="JBCLUF010000001">
    <property type="protein sequence ID" value="MEY8661341.1"/>
    <property type="molecule type" value="Genomic_DNA"/>
</dbReference>
<name>A0ABV4DLI6_9LACO</name>
<dbReference type="SUPFAM" id="SSF88659">
    <property type="entry name" value="Sigma3 and sigma4 domains of RNA polymerase sigma factors"/>
    <property type="match status" value="1"/>
</dbReference>
<dbReference type="Gene3D" id="1.10.10.10">
    <property type="entry name" value="Winged helix-like DNA-binding domain superfamily/Winged helix DNA-binding domain"/>
    <property type="match status" value="1"/>
</dbReference>
<proteinExistence type="predicted"/>
<dbReference type="SUPFAM" id="SSF88946">
    <property type="entry name" value="Sigma2 domain of RNA polymerase sigma factors"/>
    <property type="match status" value="1"/>
</dbReference>
<protein>
    <submittedName>
        <fullName evidence="2">Sigma-70 family RNA polymerase sigma factor</fullName>
    </submittedName>
</protein>
<keyword evidence="3" id="KW-1185">Reference proteome</keyword>
<dbReference type="InterPro" id="IPR036388">
    <property type="entry name" value="WH-like_DNA-bd_sf"/>
</dbReference>
<dbReference type="InterPro" id="IPR007627">
    <property type="entry name" value="RNA_pol_sigma70_r2"/>
</dbReference>
<dbReference type="InterPro" id="IPR014284">
    <property type="entry name" value="RNA_pol_sigma-70_dom"/>
</dbReference>